<feature type="transmembrane region" description="Helical" evidence="1">
    <location>
        <begin position="198"/>
        <end position="214"/>
    </location>
</feature>
<keyword evidence="1" id="KW-1133">Transmembrane helix</keyword>
<dbReference type="GO" id="GO:0006508">
    <property type="term" value="P:proteolysis"/>
    <property type="evidence" value="ECO:0007669"/>
    <property type="project" value="UniProtKB-KW"/>
</dbReference>
<organism evidence="3 4">
    <name type="scientific">Flexibacter flexilis DSM 6793</name>
    <dbReference type="NCBI Taxonomy" id="927664"/>
    <lineage>
        <taxon>Bacteria</taxon>
        <taxon>Pseudomonadati</taxon>
        <taxon>Bacteroidota</taxon>
        <taxon>Cytophagia</taxon>
        <taxon>Cytophagales</taxon>
        <taxon>Flexibacteraceae</taxon>
        <taxon>Flexibacter</taxon>
    </lineage>
</organism>
<protein>
    <submittedName>
        <fullName evidence="3">CAAX protease self-immunity</fullName>
    </submittedName>
</protein>
<evidence type="ECO:0000259" key="2">
    <source>
        <dbReference type="Pfam" id="PF02517"/>
    </source>
</evidence>
<gene>
    <name evidence="3" type="ORF">SAMN05421780_101347</name>
</gene>
<dbReference type="AlphaFoldDB" id="A0A1I1DUT9"/>
<feature type="transmembrane region" description="Helical" evidence="1">
    <location>
        <begin position="66"/>
        <end position="83"/>
    </location>
</feature>
<dbReference type="GO" id="GO:0080120">
    <property type="term" value="P:CAAX-box protein maturation"/>
    <property type="evidence" value="ECO:0007669"/>
    <property type="project" value="UniProtKB-ARBA"/>
</dbReference>
<reference evidence="3 4" key="1">
    <citation type="submission" date="2016-10" db="EMBL/GenBank/DDBJ databases">
        <authorList>
            <person name="de Groot N.N."/>
        </authorList>
    </citation>
    <scope>NUCLEOTIDE SEQUENCE [LARGE SCALE GENOMIC DNA]</scope>
    <source>
        <strain evidence="3 4">DSM 6793</strain>
    </source>
</reference>
<feature type="domain" description="CAAX prenyl protease 2/Lysostaphin resistance protein A-like" evidence="2">
    <location>
        <begin position="100"/>
        <end position="210"/>
    </location>
</feature>
<feature type="transmembrane region" description="Helical" evidence="1">
    <location>
        <begin position="31"/>
        <end position="54"/>
    </location>
</feature>
<dbReference type="EMBL" id="FOLE01000001">
    <property type="protein sequence ID" value="SFB76333.1"/>
    <property type="molecule type" value="Genomic_DNA"/>
</dbReference>
<keyword evidence="3" id="KW-0645">Protease</keyword>
<dbReference type="GO" id="GO:0004175">
    <property type="term" value="F:endopeptidase activity"/>
    <property type="evidence" value="ECO:0007669"/>
    <property type="project" value="UniProtKB-ARBA"/>
</dbReference>
<feature type="transmembrane region" description="Helical" evidence="1">
    <location>
        <begin position="103"/>
        <end position="126"/>
    </location>
</feature>
<dbReference type="InterPro" id="IPR003675">
    <property type="entry name" value="Rce1/LyrA-like_dom"/>
</dbReference>
<dbReference type="RefSeq" id="WP_091506282.1">
    <property type="nucleotide sequence ID" value="NZ_FOLE01000001.1"/>
</dbReference>
<evidence type="ECO:0000313" key="4">
    <source>
        <dbReference type="Proteomes" id="UP000199514"/>
    </source>
</evidence>
<keyword evidence="1" id="KW-0812">Transmembrane</keyword>
<evidence type="ECO:0000256" key="1">
    <source>
        <dbReference type="SAM" id="Phobius"/>
    </source>
</evidence>
<keyword evidence="1" id="KW-0472">Membrane</keyword>
<feature type="transmembrane region" description="Helical" evidence="1">
    <location>
        <begin position="234"/>
        <end position="260"/>
    </location>
</feature>
<accession>A0A1I1DUT9</accession>
<feature type="transmembrane region" description="Helical" evidence="1">
    <location>
        <begin position="7"/>
        <end position="25"/>
    </location>
</feature>
<dbReference type="Proteomes" id="UP000199514">
    <property type="component" value="Unassembled WGS sequence"/>
</dbReference>
<sequence length="268" mass="31022">MKNIYKTIGVFFSISILTRILIIYIPSIEIWVPYFFFLVRICFIFYTIYLINYFKINLKNLFENKILVTIISAVFIYYSIDWVNEAITEKHAIISIPAHVFFFVRQMNVGIFEELFFRVLVFTIILRKQDNNPEYSHKLLQKPIAKATLWSSLLFGLVHLINIGFESVPVVLSVCNQVISAIGIGILFQAILLRTKNIAFVALIHGLVDYLGGYNSKMLQITTDVSQYGYKEALITFLVISLANFIILIPLSMIIATPILQKQDWKWE</sequence>
<evidence type="ECO:0000313" key="3">
    <source>
        <dbReference type="EMBL" id="SFB76333.1"/>
    </source>
</evidence>
<feature type="transmembrane region" description="Helical" evidence="1">
    <location>
        <begin position="147"/>
        <end position="165"/>
    </location>
</feature>
<keyword evidence="3" id="KW-0378">Hydrolase</keyword>
<keyword evidence="4" id="KW-1185">Reference proteome</keyword>
<name>A0A1I1DUT9_9BACT</name>
<proteinExistence type="predicted"/>
<dbReference type="Pfam" id="PF02517">
    <property type="entry name" value="Rce1-like"/>
    <property type="match status" value="1"/>
</dbReference>
<dbReference type="STRING" id="927664.SAMN05421780_101347"/>
<dbReference type="OrthoDB" id="1434800at2"/>
<feature type="transmembrane region" description="Helical" evidence="1">
    <location>
        <begin position="171"/>
        <end position="191"/>
    </location>
</feature>